<dbReference type="HOGENOM" id="CLU_031285_9_1_11"/>
<name>X5DPZ7_9CORY</name>
<organism evidence="5 6">
    <name type="scientific">Corynebacterium glyciniphilum AJ 3170</name>
    <dbReference type="NCBI Taxonomy" id="1404245"/>
    <lineage>
        <taxon>Bacteria</taxon>
        <taxon>Bacillati</taxon>
        <taxon>Actinomycetota</taxon>
        <taxon>Actinomycetes</taxon>
        <taxon>Mycobacteriales</taxon>
        <taxon>Corynebacteriaceae</taxon>
        <taxon>Corynebacterium</taxon>
    </lineage>
</organism>
<dbReference type="AlphaFoldDB" id="X5DPZ7"/>
<dbReference type="GO" id="GO:0015768">
    <property type="term" value="P:maltose transport"/>
    <property type="evidence" value="ECO:0007669"/>
    <property type="project" value="TreeGrafter"/>
</dbReference>
<dbReference type="EMBL" id="CP006842">
    <property type="protein sequence ID" value="AHW63339.1"/>
    <property type="molecule type" value="Genomic_DNA"/>
</dbReference>
<dbReference type="InterPro" id="IPR006059">
    <property type="entry name" value="SBP"/>
</dbReference>
<dbReference type="KEGG" id="cgy:CGLY_04455"/>
<dbReference type="RefSeq" id="WP_038546658.1">
    <property type="nucleotide sequence ID" value="NZ_CP006842.1"/>
</dbReference>
<dbReference type="GO" id="GO:0042956">
    <property type="term" value="P:maltodextrin transmembrane transport"/>
    <property type="evidence" value="ECO:0007669"/>
    <property type="project" value="TreeGrafter"/>
</dbReference>
<dbReference type="PROSITE" id="PS51257">
    <property type="entry name" value="PROKAR_LIPOPROTEIN"/>
    <property type="match status" value="1"/>
</dbReference>
<proteinExistence type="inferred from homology"/>
<dbReference type="STRING" id="1404245.CGLY_04455"/>
<evidence type="ECO:0000256" key="3">
    <source>
        <dbReference type="ARBA" id="ARBA00022729"/>
    </source>
</evidence>
<keyword evidence="5" id="KW-0762">Sugar transport</keyword>
<dbReference type="CDD" id="cd14750">
    <property type="entry name" value="PBP2_TMBP"/>
    <property type="match status" value="1"/>
</dbReference>
<evidence type="ECO:0000256" key="1">
    <source>
        <dbReference type="ARBA" id="ARBA00008520"/>
    </source>
</evidence>
<evidence type="ECO:0000313" key="5">
    <source>
        <dbReference type="EMBL" id="AHW63339.1"/>
    </source>
</evidence>
<dbReference type="eggNOG" id="COG1653">
    <property type="taxonomic scope" value="Bacteria"/>
</dbReference>
<evidence type="ECO:0000256" key="2">
    <source>
        <dbReference type="ARBA" id="ARBA00022448"/>
    </source>
</evidence>
<keyword evidence="3" id="KW-0732">Signal</keyword>
<gene>
    <name evidence="5" type="primary">sugB</name>
    <name evidence="5" type="ORF">CGLY_04455</name>
</gene>
<feature type="compositionally biased region" description="Gly residues" evidence="4">
    <location>
        <begin position="30"/>
        <end position="44"/>
    </location>
</feature>
<dbReference type="Pfam" id="PF01547">
    <property type="entry name" value="SBP_bac_1"/>
    <property type="match status" value="1"/>
</dbReference>
<evidence type="ECO:0000313" key="6">
    <source>
        <dbReference type="Proteomes" id="UP000023703"/>
    </source>
</evidence>
<keyword evidence="2" id="KW-0813">Transport</keyword>
<dbReference type="OrthoDB" id="3495561at2"/>
<accession>X5DPZ7</accession>
<dbReference type="Proteomes" id="UP000023703">
    <property type="component" value="Chromosome"/>
</dbReference>
<comment type="similarity">
    <text evidence="1">Belongs to the bacterial solute-binding protein 1 family.</text>
</comment>
<dbReference type="GO" id="GO:1901982">
    <property type="term" value="F:maltose binding"/>
    <property type="evidence" value="ECO:0007669"/>
    <property type="project" value="TreeGrafter"/>
</dbReference>
<dbReference type="SUPFAM" id="SSF53850">
    <property type="entry name" value="Periplasmic binding protein-like II"/>
    <property type="match status" value="1"/>
</dbReference>
<keyword evidence="5" id="KW-0449">Lipoprotein</keyword>
<feature type="region of interest" description="Disordered" evidence="4">
    <location>
        <begin position="30"/>
        <end position="52"/>
    </location>
</feature>
<keyword evidence="6" id="KW-1185">Reference proteome</keyword>
<protein>
    <submittedName>
        <fullName evidence="5">ABC-type sugar transporter, substrate-binding lipoprotein</fullName>
    </submittedName>
</protein>
<evidence type="ECO:0000256" key="4">
    <source>
        <dbReference type="SAM" id="MobiDB-lite"/>
    </source>
</evidence>
<dbReference type="Gene3D" id="3.40.190.10">
    <property type="entry name" value="Periplasmic binding protein-like II"/>
    <property type="match status" value="2"/>
</dbReference>
<reference evidence="5 6" key="1">
    <citation type="journal article" date="2015" name="Int. J. Syst. Evol. Microbiol.">
        <title>Revisiting Corynebacterium glyciniphilum (ex Kubota et al., 1972) sp. nov., nom. rev., isolated from putrefied banana.</title>
        <authorList>
            <person name="Al-Dilaimi A."/>
            <person name="Bednarz H."/>
            <person name="Lomker A."/>
            <person name="Niehaus K."/>
            <person name="Kalinowski J."/>
            <person name="Ruckert C."/>
        </authorList>
    </citation>
    <scope>NUCLEOTIDE SEQUENCE [LARGE SCALE GENOMIC DNA]</scope>
    <source>
        <strain evidence="5">AJ 3170</strain>
    </source>
</reference>
<dbReference type="PANTHER" id="PTHR30061:SF50">
    <property type="entry name" value="MALTOSE_MALTODEXTRIN-BINDING PERIPLASMIC PROTEIN"/>
    <property type="match status" value="1"/>
</dbReference>
<dbReference type="PANTHER" id="PTHR30061">
    <property type="entry name" value="MALTOSE-BINDING PERIPLASMIC PROTEIN"/>
    <property type="match status" value="1"/>
</dbReference>
<sequence length="424" mass="44903">MANLSKKILAGISAVGLTAALVSCSSDDGGNGDGGDGGSGGSDGRGPITFAMGKNDTDKLRPIIDRWNEENPDEEVTLQELAGEADAQRDTLVQSLQAGSSDIDVMALDVVWTAQFAAQGWLAPLQDDLEVSTDGLLDATVESATYNDTLYALPQNTNGQLLYRNTDMVSEAPETWDDVVQSCEDVTADNNDCLITQLKQYEGLTVSTAGFMSGWGGGILDENGEVTVTSDESREGLQALVDAYEDGTISRSSTGATEEETNLSFTQGQNAMAINWPYMYGEAEAEGSAVAGKVEVQPLVGKDGVGVSTLGGYNNGINVNSENKATALDFMQFITSEENQRSFAEESFPPVLSSIYDDESLIEEFPYLPALKESLENAEPRPVSPSYDSLSKAVQDNAYAAITGGKSVEDATNDMESAIANVTS</sequence>
<dbReference type="GO" id="GO:0055052">
    <property type="term" value="C:ATP-binding cassette (ABC) transporter complex, substrate-binding subunit-containing"/>
    <property type="evidence" value="ECO:0007669"/>
    <property type="project" value="TreeGrafter"/>
</dbReference>